<name>A0A426RS63_9SPHN</name>
<keyword evidence="9" id="KW-1185">Reference proteome</keyword>
<accession>A0A426RS63</accession>
<protein>
    <submittedName>
        <fullName evidence="8">DedA family protein</fullName>
    </submittedName>
</protein>
<organism evidence="8 9">
    <name type="scientific">Sphingorhabdus wooponensis</name>
    <dbReference type="NCBI Taxonomy" id="940136"/>
    <lineage>
        <taxon>Bacteria</taxon>
        <taxon>Pseudomonadati</taxon>
        <taxon>Pseudomonadota</taxon>
        <taxon>Alphaproteobacteria</taxon>
        <taxon>Sphingomonadales</taxon>
        <taxon>Sphingomonadaceae</taxon>
        <taxon>Sphingorhabdus</taxon>
    </lineage>
</organism>
<reference evidence="8 9" key="1">
    <citation type="submission" date="2018-12" db="EMBL/GenBank/DDBJ databases">
        <authorList>
            <person name="Kim S.-J."/>
            <person name="Jung G.-Y."/>
        </authorList>
    </citation>
    <scope>NUCLEOTIDE SEQUENCE [LARGE SCALE GENOMIC DNA]</scope>
    <source>
        <strain evidence="8 9">03SU3-P</strain>
    </source>
</reference>
<comment type="caution">
    <text evidence="8">The sequence shown here is derived from an EMBL/GenBank/DDBJ whole genome shotgun (WGS) entry which is preliminary data.</text>
</comment>
<evidence type="ECO:0000256" key="6">
    <source>
        <dbReference type="SAM" id="Phobius"/>
    </source>
</evidence>
<evidence type="ECO:0000256" key="4">
    <source>
        <dbReference type="ARBA" id="ARBA00022989"/>
    </source>
</evidence>
<dbReference type="EMBL" id="RWJI01000001">
    <property type="protein sequence ID" value="RRQ51804.1"/>
    <property type="molecule type" value="Genomic_DNA"/>
</dbReference>
<sequence length="214" mass="24111">MEDWIIRLVEWGHYWGVALLMLLETIFPPIPSEVIMTVAGVSSARGTMNLAGTIAAGTAGAMLGNWIWYWVAVKFGEKRMQIFIERYSRWLTLDWNEVERGQRLFRTHGSIIVLIARMLPTLRSLISIPAGLFGMTFRRFMIFSTIGTAGWTAALACAGYFLGSQFKDVEKWLGPISTLVIAGIVLTYVWRLVRWKPSSVSKPLDARSDTHPEA</sequence>
<feature type="domain" description="VTT" evidence="7">
    <location>
        <begin position="30"/>
        <end position="160"/>
    </location>
</feature>
<dbReference type="PANTHER" id="PTHR42709">
    <property type="entry name" value="ALKALINE PHOSPHATASE LIKE PROTEIN"/>
    <property type="match status" value="1"/>
</dbReference>
<dbReference type="Pfam" id="PF09335">
    <property type="entry name" value="VTT_dom"/>
    <property type="match status" value="1"/>
</dbReference>
<evidence type="ECO:0000313" key="9">
    <source>
        <dbReference type="Proteomes" id="UP000268553"/>
    </source>
</evidence>
<dbReference type="AlphaFoldDB" id="A0A426RS63"/>
<keyword evidence="2" id="KW-1003">Cell membrane</keyword>
<feature type="transmembrane region" description="Helical" evidence="6">
    <location>
        <begin position="12"/>
        <end position="30"/>
    </location>
</feature>
<proteinExistence type="predicted"/>
<feature type="transmembrane region" description="Helical" evidence="6">
    <location>
        <begin position="140"/>
        <end position="161"/>
    </location>
</feature>
<comment type="subcellular location">
    <subcellularLocation>
        <location evidence="1">Cell membrane</location>
        <topology evidence="1">Multi-pass membrane protein</topology>
    </subcellularLocation>
</comment>
<dbReference type="InterPro" id="IPR032816">
    <property type="entry name" value="VTT_dom"/>
</dbReference>
<dbReference type="OrthoDB" id="9813426at2"/>
<evidence type="ECO:0000256" key="5">
    <source>
        <dbReference type="ARBA" id="ARBA00023136"/>
    </source>
</evidence>
<keyword evidence="4 6" id="KW-1133">Transmembrane helix</keyword>
<dbReference type="Proteomes" id="UP000268553">
    <property type="component" value="Unassembled WGS sequence"/>
</dbReference>
<dbReference type="GO" id="GO:0005886">
    <property type="term" value="C:plasma membrane"/>
    <property type="evidence" value="ECO:0007669"/>
    <property type="project" value="UniProtKB-SubCell"/>
</dbReference>
<feature type="transmembrane region" description="Helical" evidence="6">
    <location>
        <begin position="50"/>
        <end position="71"/>
    </location>
</feature>
<dbReference type="PANTHER" id="PTHR42709:SF6">
    <property type="entry name" value="UNDECAPRENYL PHOSPHATE TRANSPORTER A"/>
    <property type="match status" value="1"/>
</dbReference>
<dbReference type="InterPro" id="IPR051311">
    <property type="entry name" value="DedA_domain"/>
</dbReference>
<evidence type="ECO:0000259" key="7">
    <source>
        <dbReference type="Pfam" id="PF09335"/>
    </source>
</evidence>
<evidence type="ECO:0000256" key="1">
    <source>
        <dbReference type="ARBA" id="ARBA00004651"/>
    </source>
</evidence>
<keyword evidence="5 6" id="KW-0472">Membrane</keyword>
<keyword evidence="3 6" id="KW-0812">Transmembrane</keyword>
<evidence type="ECO:0000256" key="3">
    <source>
        <dbReference type="ARBA" id="ARBA00022692"/>
    </source>
</evidence>
<feature type="transmembrane region" description="Helical" evidence="6">
    <location>
        <begin position="173"/>
        <end position="193"/>
    </location>
</feature>
<evidence type="ECO:0000313" key="8">
    <source>
        <dbReference type="EMBL" id="RRQ51804.1"/>
    </source>
</evidence>
<gene>
    <name evidence="8" type="ORF">D7D48_02625</name>
</gene>
<dbReference type="RefSeq" id="WP_125229819.1">
    <property type="nucleotide sequence ID" value="NZ_RWJI01000001.1"/>
</dbReference>
<evidence type="ECO:0000256" key="2">
    <source>
        <dbReference type="ARBA" id="ARBA00022475"/>
    </source>
</evidence>